<protein>
    <recommendedName>
        <fullName evidence="3">RRM domain-containing protein</fullName>
    </recommendedName>
</protein>
<sequence>MANRLVASSILRQRSTLPRIVLAQCQHQQQRHFQVSTTKWNVEQQEQKEQSTATTMTNKFIAQARKERNIIDKEPTRFIQIDHLPVTTTVEDIRKLAREALPEGDKSISEVVFVRNDNFDFNGRCIVSMKSPEDAQRVFEYGNRRVIGGNVVKMTHIGKLSDKVRTRELRSVADQTSASGRSVIITGLPMLTKPEHLLGYLRSRNFYPAEGTDDSIIRLNTKKQATVSKFLVKFDSESEAWRAVRKFHNEEFKLNKRNELYKLNVSVVY</sequence>
<keyword evidence="2" id="KW-1185">Reference proteome</keyword>
<evidence type="ECO:0008006" key="3">
    <source>
        <dbReference type="Google" id="ProtNLM"/>
    </source>
</evidence>
<dbReference type="GO" id="GO:0003676">
    <property type="term" value="F:nucleic acid binding"/>
    <property type="evidence" value="ECO:0007669"/>
    <property type="project" value="InterPro"/>
</dbReference>
<dbReference type="CDD" id="cd00590">
    <property type="entry name" value="RRM_SF"/>
    <property type="match status" value="1"/>
</dbReference>
<accession>A0AAD5PCL0</accession>
<evidence type="ECO:0000313" key="1">
    <source>
        <dbReference type="EMBL" id="KAI9259561.1"/>
    </source>
</evidence>
<dbReference type="EMBL" id="JAIXMP010000017">
    <property type="protein sequence ID" value="KAI9259561.1"/>
    <property type="molecule type" value="Genomic_DNA"/>
</dbReference>
<reference evidence="1" key="1">
    <citation type="journal article" date="2022" name="IScience">
        <title>Evolution of zygomycete secretomes and the origins of terrestrial fungal ecologies.</title>
        <authorList>
            <person name="Chang Y."/>
            <person name="Wang Y."/>
            <person name="Mondo S."/>
            <person name="Ahrendt S."/>
            <person name="Andreopoulos W."/>
            <person name="Barry K."/>
            <person name="Beard J."/>
            <person name="Benny G.L."/>
            <person name="Blankenship S."/>
            <person name="Bonito G."/>
            <person name="Cuomo C."/>
            <person name="Desiro A."/>
            <person name="Gervers K.A."/>
            <person name="Hundley H."/>
            <person name="Kuo A."/>
            <person name="LaButti K."/>
            <person name="Lang B.F."/>
            <person name="Lipzen A."/>
            <person name="O'Donnell K."/>
            <person name="Pangilinan J."/>
            <person name="Reynolds N."/>
            <person name="Sandor L."/>
            <person name="Smith M.E."/>
            <person name="Tsang A."/>
            <person name="Grigoriev I.V."/>
            <person name="Stajich J.E."/>
            <person name="Spatafora J.W."/>
        </authorList>
    </citation>
    <scope>NUCLEOTIDE SEQUENCE</scope>
    <source>
        <strain evidence="1">RSA 2281</strain>
    </source>
</reference>
<dbReference type="Proteomes" id="UP001209540">
    <property type="component" value="Unassembled WGS sequence"/>
</dbReference>
<gene>
    <name evidence="1" type="ORF">BDA99DRAFT_538522</name>
</gene>
<proteinExistence type="predicted"/>
<organism evidence="1 2">
    <name type="scientific">Phascolomyces articulosus</name>
    <dbReference type="NCBI Taxonomy" id="60185"/>
    <lineage>
        <taxon>Eukaryota</taxon>
        <taxon>Fungi</taxon>
        <taxon>Fungi incertae sedis</taxon>
        <taxon>Mucoromycota</taxon>
        <taxon>Mucoromycotina</taxon>
        <taxon>Mucoromycetes</taxon>
        <taxon>Mucorales</taxon>
        <taxon>Lichtheimiaceae</taxon>
        <taxon>Phascolomyces</taxon>
    </lineage>
</organism>
<dbReference type="SUPFAM" id="SSF54928">
    <property type="entry name" value="RNA-binding domain, RBD"/>
    <property type="match status" value="1"/>
</dbReference>
<dbReference type="AlphaFoldDB" id="A0AAD5PCL0"/>
<dbReference type="InterPro" id="IPR012677">
    <property type="entry name" value="Nucleotide-bd_a/b_plait_sf"/>
</dbReference>
<dbReference type="Gene3D" id="3.30.70.330">
    <property type="match status" value="1"/>
</dbReference>
<name>A0AAD5PCL0_9FUNG</name>
<reference evidence="1" key="2">
    <citation type="submission" date="2023-02" db="EMBL/GenBank/DDBJ databases">
        <authorList>
            <consortium name="DOE Joint Genome Institute"/>
            <person name="Mondo S.J."/>
            <person name="Chang Y."/>
            <person name="Wang Y."/>
            <person name="Ahrendt S."/>
            <person name="Andreopoulos W."/>
            <person name="Barry K."/>
            <person name="Beard J."/>
            <person name="Benny G.L."/>
            <person name="Blankenship S."/>
            <person name="Bonito G."/>
            <person name="Cuomo C."/>
            <person name="Desiro A."/>
            <person name="Gervers K.A."/>
            <person name="Hundley H."/>
            <person name="Kuo A."/>
            <person name="LaButti K."/>
            <person name="Lang B.F."/>
            <person name="Lipzen A."/>
            <person name="O'Donnell K."/>
            <person name="Pangilinan J."/>
            <person name="Reynolds N."/>
            <person name="Sandor L."/>
            <person name="Smith M.W."/>
            <person name="Tsang A."/>
            <person name="Grigoriev I.V."/>
            <person name="Stajich J.E."/>
            <person name="Spatafora J.W."/>
        </authorList>
    </citation>
    <scope>NUCLEOTIDE SEQUENCE</scope>
    <source>
        <strain evidence="1">RSA 2281</strain>
    </source>
</reference>
<evidence type="ECO:0000313" key="2">
    <source>
        <dbReference type="Proteomes" id="UP001209540"/>
    </source>
</evidence>
<comment type="caution">
    <text evidence="1">The sequence shown here is derived from an EMBL/GenBank/DDBJ whole genome shotgun (WGS) entry which is preliminary data.</text>
</comment>
<dbReference type="InterPro" id="IPR035979">
    <property type="entry name" value="RBD_domain_sf"/>
</dbReference>